<name>A0A927F7S4_9BACT</name>
<dbReference type="InterPro" id="IPR036237">
    <property type="entry name" value="Xyl_isomerase-like_sf"/>
</dbReference>
<reference evidence="2" key="1">
    <citation type="submission" date="2020-09" db="EMBL/GenBank/DDBJ databases">
        <title>Pelagicoccus enzymogenes sp. nov. with an EPS production, isolated from marine sediment.</title>
        <authorList>
            <person name="Feng X."/>
        </authorList>
    </citation>
    <scope>NUCLEOTIDE SEQUENCE</scope>
    <source>
        <strain evidence="2">NFK12</strain>
    </source>
</reference>
<protein>
    <submittedName>
        <fullName evidence="2">Sugar phosphate isomerase/epimerase</fullName>
    </submittedName>
</protein>
<feature type="domain" description="Xylose isomerase-like TIM barrel" evidence="1">
    <location>
        <begin position="28"/>
        <end position="256"/>
    </location>
</feature>
<keyword evidence="3" id="KW-1185">Reference proteome</keyword>
<dbReference type="InterPro" id="IPR050312">
    <property type="entry name" value="IolE/XylAMocC-like"/>
</dbReference>
<dbReference type="RefSeq" id="WP_191615640.1">
    <property type="nucleotide sequence ID" value="NZ_JACYFG010000006.1"/>
</dbReference>
<dbReference type="SUPFAM" id="SSF51658">
    <property type="entry name" value="Xylose isomerase-like"/>
    <property type="match status" value="1"/>
</dbReference>
<dbReference type="Proteomes" id="UP000622317">
    <property type="component" value="Unassembled WGS sequence"/>
</dbReference>
<organism evidence="2 3">
    <name type="scientific">Pelagicoccus enzymogenes</name>
    <dbReference type="NCBI Taxonomy" id="2773457"/>
    <lineage>
        <taxon>Bacteria</taxon>
        <taxon>Pseudomonadati</taxon>
        <taxon>Verrucomicrobiota</taxon>
        <taxon>Opitutia</taxon>
        <taxon>Puniceicoccales</taxon>
        <taxon>Pelagicoccaceae</taxon>
        <taxon>Pelagicoccus</taxon>
    </lineage>
</organism>
<dbReference type="PANTHER" id="PTHR12110">
    <property type="entry name" value="HYDROXYPYRUVATE ISOMERASE"/>
    <property type="match status" value="1"/>
</dbReference>
<keyword evidence="2" id="KW-0413">Isomerase</keyword>
<dbReference type="Gene3D" id="3.20.20.150">
    <property type="entry name" value="Divalent-metal-dependent TIM barrel enzymes"/>
    <property type="match status" value="1"/>
</dbReference>
<dbReference type="Pfam" id="PF01261">
    <property type="entry name" value="AP_endonuc_2"/>
    <property type="match status" value="1"/>
</dbReference>
<evidence type="ECO:0000313" key="3">
    <source>
        <dbReference type="Proteomes" id="UP000622317"/>
    </source>
</evidence>
<evidence type="ECO:0000259" key="1">
    <source>
        <dbReference type="Pfam" id="PF01261"/>
    </source>
</evidence>
<proteinExistence type="predicted"/>
<accession>A0A927F7S4</accession>
<gene>
    <name evidence="2" type="ORF">IEN85_03290</name>
</gene>
<dbReference type="AlphaFoldDB" id="A0A927F7S4"/>
<dbReference type="GO" id="GO:0016853">
    <property type="term" value="F:isomerase activity"/>
    <property type="evidence" value="ECO:0007669"/>
    <property type="project" value="UniProtKB-KW"/>
</dbReference>
<dbReference type="EMBL" id="JACYFG010000006">
    <property type="protein sequence ID" value="MBD5778503.1"/>
    <property type="molecule type" value="Genomic_DNA"/>
</dbReference>
<evidence type="ECO:0000313" key="2">
    <source>
        <dbReference type="EMBL" id="MBD5778503.1"/>
    </source>
</evidence>
<dbReference type="PANTHER" id="PTHR12110:SF41">
    <property type="entry name" value="INOSOSE DEHYDRATASE"/>
    <property type="match status" value="1"/>
</dbReference>
<comment type="caution">
    <text evidence="2">The sequence shown here is derived from an EMBL/GenBank/DDBJ whole genome shotgun (WGS) entry which is preliminary data.</text>
</comment>
<sequence>MPKIEQFGVILYTLRDFVKTREDALATFEKVSKMGYKSVQVSGLSADLFSEQELVEVLGERGLTICATHESGEQILNETDKVIARLQKLGVRYTAYPYPAGVDFSNDEEVDALIKGLNDAGRKMADAGLVLCYHNHHHEFQHSRGKVILERIYEETDARCLQAEIDTFWVQRGGGSPAGWLRGLKGRSPLLHMKDYRLKSDSLDADYAEIGNGNMDFVEIVREAEAAGCEHYIVEQDTCPGDPFDSLSQSFEYIRKNLVW</sequence>
<dbReference type="InterPro" id="IPR013022">
    <property type="entry name" value="Xyl_isomerase-like_TIM-brl"/>
</dbReference>